<feature type="region of interest" description="Disordered" evidence="1">
    <location>
        <begin position="145"/>
        <end position="183"/>
    </location>
</feature>
<dbReference type="PANTHER" id="PTHR36034:SF2">
    <property type="entry name" value="EXPRESSED PROTEIN"/>
    <property type="match status" value="1"/>
</dbReference>
<dbReference type="AlphaFoldDB" id="A0A1S2XIT5"/>
<evidence type="ECO:0000313" key="4">
    <source>
        <dbReference type="RefSeq" id="XP_004489992.1"/>
    </source>
</evidence>
<dbReference type="eggNOG" id="ENOG502QVCZ">
    <property type="taxonomic scope" value="Eukaryota"/>
</dbReference>
<sequence>MNFLMRSTTSVYSERTPIPEPRVEVHHRSSSAGSSFESHKPDVPYARYDSKVDRGGLNDLNSKHRDLPIVIVDKHIDVSEEEGWITIPCKELPENWDHVPDIQSLRRLDRSFVFPGEQVHMLACLSACKQDTQITTPFKVSAMTSNNGTSHISEKEIGSVENKNNLISGEGEPSTSGEEQPLDVSDCDSLHMEAHKRQAASLLQKCENSHFFVRIAESNEPLWSKRSSLEKNSNSSDSQKASTIKTKETAFPSTGTVIDRGNFNATVSGGMARNSVKCFALPNGDIVVLLQANVSVSFLKDPCIEILQFEKCQERMLSPDNQVDAVCTNQDPYAELLNWMLPLENGRPPTRPQSPHHLTSNSGIGSTSQRSNFSASTGTQLFSFGNFRSYSMSSLPQTTSTPSAPVKAASSKPNFDVEDWDQISSHNFFWKKVGVEELLSFRGVSLERDRFSVCCGLEGVYTPGRRWRRKLEIIQPVEIRSFAANFNSEDLLCVQIKNVAPALAPDIVIFIDAINIIFEESTKNGAVSSLPISCVEAGNDHSLPNLAIRRDEEHSFILKPETSTLKSLKAQDDRSSRWSKIPYGNKTSKLSLDQYAIMVSCRCNYTSSRLFFKQPTSWRPRISRDIKISIASEMSGKPHGAYEKTYRLPVQILTLQASNLTSEDLTLTVLAPASFTSPPSVVSLNSPTTPKSPFIGFAEILARVNGERSIGANRKKRRFDSIVKENEEKSYDGKAQAVSSSDDVIPNSGISCTHLWMQSRVPLGCIPSKSVVTVKLELLPLTDGIITLDSLQIDVKEKGVAYFPECSMKINSTSSICKGLI</sequence>
<organism evidence="2 4">
    <name type="scientific">Cicer arietinum</name>
    <name type="common">Chickpea</name>
    <name type="synonym">Garbanzo</name>
    <dbReference type="NCBI Taxonomy" id="3827"/>
    <lineage>
        <taxon>Eukaryota</taxon>
        <taxon>Viridiplantae</taxon>
        <taxon>Streptophyta</taxon>
        <taxon>Embryophyta</taxon>
        <taxon>Tracheophyta</taxon>
        <taxon>Spermatophyta</taxon>
        <taxon>Magnoliopsida</taxon>
        <taxon>eudicotyledons</taxon>
        <taxon>Gunneridae</taxon>
        <taxon>Pentapetalae</taxon>
        <taxon>rosids</taxon>
        <taxon>fabids</taxon>
        <taxon>Fabales</taxon>
        <taxon>Fabaceae</taxon>
        <taxon>Papilionoideae</taxon>
        <taxon>50 kb inversion clade</taxon>
        <taxon>NPAAA clade</taxon>
        <taxon>Hologalegina</taxon>
        <taxon>IRL clade</taxon>
        <taxon>Cicereae</taxon>
        <taxon>Cicer</taxon>
    </lineage>
</organism>
<dbReference type="PANTHER" id="PTHR36034">
    <property type="entry name" value="EXPRESSED PROTEIN"/>
    <property type="match status" value="1"/>
</dbReference>
<dbReference type="STRING" id="3827.A0A1S2XIT5"/>
<evidence type="ECO:0000256" key="1">
    <source>
        <dbReference type="SAM" id="MobiDB-lite"/>
    </source>
</evidence>
<accession>A0A1S2XIT5</accession>
<gene>
    <name evidence="3 4" type="primary">LOC101501755</name>
</gene>
<dbReference type="KEGG" id="cam:101501755"/>
<proteinExistence type="predicted"/>
<feature type="compositionally biased region" description="Polar residues" evidence="1">
    <location>
        <begin position="1"/>
        <end position="13"/>
    </location>
</feature>
<feature type="region of interest" description="Disordered" evidence="1">
    <location>
        <begin position="224"/>
        <end position="245"/>
    </location>
</feature>
<name>A0A1S2XIT5_CICAR</name>
<dbReference type="PaxDb" id="3827-XP_004489991.1"/>
<protein>
    <submittedName>
        <fullName evidence="3 4">Uncharacterized protein LOC101501755 isoform X1</fullName>
    </submittedName>
</protein>
<feature type="region of interest" description="Disordered" evidence="1">
    <location>
        <begin position="345"/>
        <end position="374"/>
    </location>
</feature>
<dbReference type="RefSeq" id="XP_004489992.1">
    <property type="nucleotide sequence ID" value="XM_004489935.3"/>
</dbReference>
<evidence type="ECO:0000313" key="2">
    <source>
        <dbReference type="Proteomes" id="UP000087171"/>
    </source>
</evidence>
<feature type="compositionally biased region" description="Low complexity" evidence="1">
    <location>
        <begin position="224"/>
        <end position="238"/>
    </location>
</feature>
<reference evidence="2" key="1">
    <citation type="journal article" date="2013" name="Nat. Biotechnol.">
        <title>Draft genome sequence of chickpea (Cicer arietinum) provides a resource for trait improvement.</title>
        <authorList>
            <person name="Varshney R.K."/>
            <person name="Song C."/>
            <person name="Saxena R.K."/>
            <person name="Azam S."/>
            <person name="Yu S."/>
            <person name="Sharpe A.G."/>
            <person name="Cannon S."/>
            <person name="Baek J."/>
            <person name="Rosen B.D."/>
            <person name="Tar'an B."/>
            <person name="Millan T."/>
            <person name="Zhang X."/>
            <person name="Ramsay L.D."/>
            <person name="Iwata A."/>
            <person name="Wang Y."/>
            <person name="Nelson W."/>
            <person name="Farmer A.D."/>
            <person name="Gaur P.M."/>
            <person name="Soderlund C."/>
            <person name="Penmetsa R.V."/>
            <person name="Xu C."/>
            <person name="Bharti A.K."/>
            <person name="He W."/>
            <person name="Winter P."/>
            <person name="Zhao S."/>
            <person name="Hane J.K."/>
            <person name="Carrasquilla-Garcia N."/>
            <person name="Condie J.A."/>
            <person name="Upadhyaya H.D."/>
            <person name="Luo M.C."/>
            <person name="Thudi M."/>
            <person name="Gowda C.L."/>
            <person name="Singh N.P."/>
            <person name="Lichtenzveig J."/>
            <person name="Gali K.K."/>
            <person name="Rubio J."/>
            <person name="Nadarajan N."/>
            <person name="Dolezel J."/>
            <person name="Bansal K.C."/>
            <person name="Xu X."/>
            <person name="Edwards D."/>
            <person name="Zhang G."/>
            <person name="Kahl G."/>
            <person name="Gil J."/>
            <person name="Singh K.B."/>
            <person name="Datta S.K."/>
            <person name="Jackson S.A."/>
            <person name="Wang J."/>
            <person name="Cook D.R."/>
        </authorList>
    </citation>
    <scope>NUCLEOTIDE SEQUENCE [LARGE SCALE GENOMIC DNA]</scope>
    <source>
        <strain evidence="2">cv. CDC Frontier</strain>
    </source>
</reference>
<feature type="region of interest" description="Disordered" evidence="1">
    <location>
        <begin position="1"/>
        <end position="40"/>
    </location>
</feature>
<feature type="compositionally biased region" description="Polar residues" evidence="1">
    <location>
        <begin position="356"/>
        <end position="374"/>
    </location>
</feature>
<dbReference type="GeneID" id="101501755"/>
<dbReference type="OrthoDB" id="1918650at2759"/>
<dbReference type="RefSeq" id="XP_004489991.1">
    <property type="nucleotide sequence ID" value="XM_004489934.3"/>
</dbReference>
<evidence type="ECO:0000313" key="3">
    <source>
        <dbReference type="RefSeq" id="XP_004489991.1"/>
    </source>
</evidence>
<dbReference type="Proteomes" id="UP000087171">
    <property type="component" value="Chromosome Ca2"/>
</dbReference>
<reference evidence="3 4" key="2">
    <citation type="submission" date="2025-04" db="UniProtKB">
        <authorList>
            <consortium name="RefSeq"/>
        </authorList>
    </citation>
    <scope>IDENTIFICATION</scope>
    <source>
        <tissue evidence="3 4">Etiolated seedlings</tissue>
    </source>
</reference>
<feature type="compositionally biased region" description="Low complexity" evidence="1">
    <location>
        <begin position="168"/>
        <end position="179"/>
    </location>
</feature>
<keyword evidence="2" id="KW-1185">Reference proteome</keyword>